<evidence type="ECO:0000256" key="2">
    <source>
        <dbReference type="ARBA" id="ARBA00004442"/>
    </source>
</evidence>
<feature type="region of interest" description="Disordered" evidence="8">
    <location>
        <begin position="1780"/>
        <end position="1800"/>
    </location>
</feature>
<dbReference type="SUPFAM" id="SSF103515">
    <property type="entry name" value="Autotransporter"/>
    <property type="match status" value="1"/>
</dbReference>
<dbReference type="Pfam" id="PF12951">
    <property type="entry name" value="PATR"/>
    <property type="match status" value="9"/>
</dbReference>
<sequence length="2078" mass="208496">MSNHISAIWKQLPVTGTICAMTVLGIAPVYVASAARAQTVIPAGTDIGTYIIGSTAGTPHWSSSSYQFAMGADANWNTVVNLTSSSPLPFSLDGQGHTVRRGSNSLFNFSGSAKAGTDISLSNITISDSGVANRSVFDFGSAQTGTVKISLNNVRFDGLNGAYASVFEMTSGNRLAVEVNAGTGENGVTFSNNKTYGDGGGIMSIYAGTMTFNGDYNFINNHTENYGGAIAMYEAAGNITFNGKTTFTGNYATDAFGGAVDIWGGASTLTFNGPTTFTGNHVVSGLTGTNNPRGGAVNIGYTSPGSGASVVHFNNSVVFDGNYIVSTGAGGSAYGGALSAYGNGASYNYQYIFDGPALFQNNYAAKVGSGSGGGYGGAIYYDSSAALLQFHSGTRFLDNMASTYGGAIYLQSGRIVLDAHSGDIEFRGNRQGVQFDEERLPISGTGTPNAIMLGSGGTLELDAAAGHQIRFRDPIASRSSSKAHLIKVGEGEVIFYGDKGATSLYDSNIAIDTTVSGGYFTLADSVKYGTTDAGDFIVTAGANGTAGTLRGGDQAQLNAHAVTIEDKGTVTIDGGTFTLESPNIHFQGGSRLTGSGTLAANNRLTLDGTVAAAIDAGKTLQISPSVVGNGGLDVQSGTLTLGGDANAYTGTTRIATGATLASTLQANAFAQSSAMTVDGTFDMSNNLSQTANNLSGSGTINLGTQASTTLTAANSSASAFSGKMSGGGSLVKTGTGTLTLSGINTYTGGTTISAGQLTGTNAGAFGTGAIVNNGALNLDFAANSALVNTISGTGGLTKTGSGVTTLTSTGTQGSTTVTAGELRFGQTGVFNTGAHSTASGATTSLLGHSQLAVTDTFTQASGATLNVEFADNLPVITAKSATIDGSLNITGFTSPAPDTASELIGTQFNVLETTDGITGDFSSLNLGGASSALDFLIVSGAKSEDQLSYSIGLALTWFGGPTVGNGNFTLTGASERFNVDLVLSDQEASGTGWSGTTLNKNGAGNLVLSAANTYTGATVVNGGTLTMGIADAIATSESVTINTGSTLALGDFDQTVHALSGAGTIELGSSADTVLTTVNATDTTFRGTIHGAGSLTKTGDGTLTLSGASTFTGGITNSSGTLVGAGGGAFGTGTVTNNAAVRLDFASSGVLTNVFAGAGSLTKTGTGTAMLTSPGAQGAVSVEAGALVFNQTGVFQADSLTTATGAATLVTGDARLNVTNGFDMASGTTLGVVLGSNQPVVAAGSATIDGALYIVGFAPSGPNTASGLTGTRFTLLETTGGITGEFTSKNFGGAATGLDYLLLDARKSEDNLSYIAGLGLTWRSGAETGDGSFTLGNAGDLFNVDVVLADQAASATGWDGTTLTKNGAGTLMLSAANTYTGPTLVNEGTLSMGAADGFASSRAVTLAEGTTLALNDFSQTANDLSGAGKITLGSSADTVLTINNAADRTLSGTISGAGALLKTGGGTLILGDTNTYAGGTTISAGGVYASAASLGTGDVVNNGALTIDQPADATFAAAIHGTGHFTKTGAGALNLTGNGTLSGPTTVAAGMLSVNGSLANSAMTVQSGATLAGSGAVGGTSVLAGGTMAPGNSIGTLQVKGAYSQAAGATYQAEVDVDSNASDLVQVDGTATLEPGAVLNVNRAGAGALTRTTRYTVLSTTGGLTGTFSLTGDLLSGFYKLVGVYDAFNAYLETVRVRDFTDAAVTPNEIATAAGANSLPDDSPIKVALNSIDNDADVRLGLNQLSGEIHASLKTGLLNDSRQVRDTAVARIRQAGCSPDVGPGIEAGTPRPTPGTADTCTAGRWQPVGWVRVFGDWGTTDSDGNAAELKANTGGMLIGTDVNVFDTWRVGALAGYSHGTFKANDRSSSADTDSYHVGIYGGTQRDRLGLRLGSSFTWHEIDTDRSPTFPGFNEHHKSGYDGRTMQVFGDFGYQLTFSQGTLEPFLGVAYVNLHNESFDETGGVSALIGDSETTSTTFGTVGVRGARAVNLGSLQGTVRGTLGWQHAFGDVVPTSTLAFRGGTPFVIAAVPVARNAALIELGLDAKIKKNTTLSFSLAGQFGGGANSQTVQATLRTRF</sequence>
<protein>
    <submittedName>
        <fullName evidence="11">Outer membrane autotransporter protein</fullName>
    </submittedName>
</protein>
<dbReference type="NCBIfam" id="TIGR01414">
    <property type="entry name" value="autotrans_barl"/>
    <property type="match status" value="1"/>
</dbReference>
<evidence type="ECO:0000259" key="10">
    <source>
        <dbReference type="PROSITE" id="PS51208"/>
    </source>
</evidence>
<dbReference type="NCBIfam" id="TIGR02601">
    <property type="entry name" value="autotrns_rpt"/>
    <property type="match status" value="6"/>
</dbReference>
<reference evidence="11 12" key="1">
    <citation type="journal article" date="2015" name="Stand. Genomic Sci.">
        <title>Genomic Encyclopedia of Bacterial and Archaeal Type Strains, Phase III: the genomes of soil and plant-associated and newly described type strains.</title>
        <authorList>
            <person name="Whitman W.B."/>
            <person name="Woyke T."/>
            <person name="Klenk H.P."/>
            <person name="Zhou Y."/>
            <person name="Lilburn T.G."/>
            <person name="Beck B.J."/>
            <person name="De Vos P."/>
            <person name="Vandamme P."/>
            <person name="Eisen J.A."/>
            <person name="Garrity G."/>
            <person name="Hugenholtz P."/>
            <person name="Kyrpides N.C."/>
        </authorList>
    </citation>
    <scope>NUCLEOTIDE SEQUENCE [LARGE SCALE GENOMIC DNA]</scope>
    <source>
        <strain evidence="11 12">ASC-9842</strain>
    </source>
</reference>
<dbReference type="Gene3D" id="2.160.20.20">
    <property type="match status" value="2"/>
</dbReference>
<keyword evidence="7" id="KW-0998">Cell outer membrane</keyword>
<dbReference type="EMBL" id="SGXM01000001">
    <property type="protein sequence ID" value="RZT42274.1"/>
    <property type="molecule type" value="Genomic_DNA"/>
</dbReference>
<comment type="subcellular location">
    <subcellularLocation>
        <location evidence="1">Cell envelope</location>
    </subcellularLocation>
    <subcellularLocation>
        <location evidence="2">Cell outer membrane</location>
    </subcellularLocation>
    <subcellularLocation>
        <location evidence="3">Secreted</location>
    </subcellularLocation>
</comment>
<comment type="caution">
    <text evidence="11">The sequence shown here is derived from an EMBL/GenBank/DDBJ whole genome shotgun (WGS) entry which is preliminary data.</text>
</comment>
<keyword evidence="6 9" id="KW-0472">Membrane</keyword>
<dbReference type="Pfam" id="PF03797">
    <property type="entry name" value="Autotransporter"/>
    <property type="match status" value="1"/>
</dbReference>
<keyword evidence="5" id="KW-0732">Signal</keyword>
<organism evidence="11 12">
    <name type="scientific">Cupriavidus agavae</name>
    <dbReference type="NCBI Taxonomy" id="1001822"/>
    <lineage>
        <taxon>Bacteria</taxon>
        <taxon>Pseudomonadati</taxon>
        <taxon>Pseudomonadota</taxon>
        <taxon>Betaproteobacteria</taxon>
        <taxon>Burkholderiales</taxon>
        <taxon>Burkholderiaceae</taxon>
        <taxon>Cupriavidus</taxon>
    </lineage>
</organism>
<dbReference type="InterPro" id="IPR051551">
    <property type="entry name" value="Autotransporter_adhesion"/>
</dbReference>
<dbReference type="PANTHER" id="PTHR35037:SF3">
    <property type="entry name" value="C-TERMINAL REGION OF AIDA-LIKE PROTEIN"/>
    <property type="match status" value="1"/>
</dbReference>
<evidence type="ECO:0000313" key="12">
    <source>
        <dbReference type="Proteomes" id="UP000291078"/>
    </source>
</evidence>
<dbReference type="InterPro" id="IPR006315">
    <property type="entry name" value="OM_autotransptr_brl_dom"/>
</dbReference>
<dbReference type="InterPro" id="IPR036709">
    <property type="entry name" value="Autotransporte_beta_dom_sf"/>
</dbReference>
<dbReference type="SUPFAM" id="SSF51126">
    <property type="entry name" value="Pectin lyase-like"/>
    <property type="match status" value="5"/>
</dbReference>
<evidence type="ECO:0000256" key="4">
    <source>
        <dbReference type="ARBA" id="ARBA00022525"/>
    </source>
</evidence>
<name>A0A4Q7S797_9BURK</name>
<keyword evidence="4" id="KW-0964">Secreted</keyword>
<evidence type="ECO:0000256" key="9">
    <source>
        <dbReference type="SAM" id="Phobius"/>
    </source>
</evidence>
<dbReference type="GO" id="GO:0005576">
    <property type="term" value="C:extracellular region"/>
    <property type="evidence" value="ECO:0007669"/>
    <property type="project" value="UniProtKB-SubCell"/>
</dbReference>
<dbReference type="InterPro" id="IPR005546">
    <property type="entry name" value="Autotransporte_beta"/>
</dbReference>
<proteinExistence type="predicted"/>
<dbReference type="SMART" id="SM00869">
    <property type="entry name" value="Autotransporter"/>
    <property type="match status" value="1"/>
</dbReference>
<dbReference type="InterPro" id="IPR003368">
    <property type="entry name" value="POMP_repeat"/>
</dbReference>
<dbReference type="OrthoDB" id="5760545at2"/>
<feature type="domain" description="Autotransporter" evidence="10">
    <location>
        <begin position="1802"/>
        <end position="2078"/>
    </location>
</feature>
<dbReference type="Gene3D" id="2.40.128.130">
    <property type="entry name" value="Autotransporter beta-domain"/>
    <property type="match status" value="1"/>
</dbReference>
<dbReference type="PANTHER" id="PTHR35037">
    <property type="entry name" value="C-TERMINAL REGION OF AIDA-LIKE PROTEIN"/>
    <property type="match status" value="1"/>
</dbReference>
<keyword evidence="9" id="KW-1133">Transmembrane helix</keyword>
<evidence type="ECO:0000256" key="6">
    <source>
        <dbReference type="ARBA" id="ARBA00023136"/>
    </source>
</evidence>
<evidence type="ECO:0000313" key="11">
    <source>
        <dbReference type="EMBL" id="RZT42274.1"/>
    </source>
</evidence>
<dbReference type="InterPro" id="IPR013425">
    <property type="entry name" value="Autotrns_rpt"/>
</dbReference>
<dbReference type="Proteomes" id="UP000291078">
    <property type="component" value="Unassembled WGS sequence"/>
</dbReference>
<evidence type="ECO:0000256" key="1">
    <source>
        <dbReference type="ARBA" id="ARBA00004196"/>
    </source>
</evidence>
<gene>
    <name evidence="11" type="ORF">EV147_1299</name>
</gene>
<evidence type="ECO:0000256" key="7">
    <source>
        <dbReference type="ARBA" id="ARBA00023237"/>
    </source>
</evidence>
<dbReference type="RefSeq" id="WP_130390256.1">
    <property type="nucleotide sequence ID" value="NZ_SGXM01000001.1"/>
</dbReference>
<feature type="transmembrane region" description="Helical" evidence="9">
    <location>
        <begin position="12"/>
        <end position="31"/>
    </location>
</feature>
<keyword evidence="12" id="KW-1185">Reference proteome</keyword>
<dbReference type="GO" id="GO:0009279">
    <property type="term" value="C:cell outer membrane"/>
    <property type="evidence" value="ECO:0007669"/>
    <property type="project" value="UniProtKB-SubCell"/>
</dbReference>
<accession>A0A4Q7S797</accession>
<dbReference type="Pfam" id="PF02415">
    <property type="entry name" value="Chlam_PMP"/>
    <property type="match status" value="1"/>
</dbReference>
<keyword evidence="9" id="KW-0812">Transmembrane</keyword>
<dbReference type="InterPro" id="IPR011050">
    <property type="entry name" value="Pectin_lyase_fold/virulence"/>
</dbReference>
<dbReference type="PROSITE" id="PS51208">
    <property type="entry name" value="AUTOTRANSPORTER"/>
    <property type="match status" value="1"/>
</dbReference>
<evidence type="ECO:0000256" key="8">
    <source>
        <dbReference type="SAM" id="MobiDB-lite"/>
    </source>
</evidence>
<dbReference type="InterPro" id="IPR012332">
    <property type="entry name" value="Autotransporter_pectin_lyase_C"/>
</dbReference>
<evidence type="ECO:0000256" key="5">
    <source>
        <dbReference type="ARBA" id="ARBA00022729"/>
    </source>
</evidence>
<evidence type="ECO:0000256" key="3">
    <source>
        <dbReference type="ARBA" id="ARBA00004613"/>
    </source>
</evidence>